<evidence type="ECO:0000313" key="4">
    <source>
        <dbReference type="Proteomes" id="UP001341281"/>
    </source>
</evidence>
<accession>A0AAQ3U0Q3</accession>
<dbReference type="Pfam" id="PF17921">
    <property type="entry name" value="Integrase_H2C2"/>
    <property type="match status" value="1"/>
</dbReference>
<feature type="region of interest" description="Disordered" evidence="1">
    <location>
        <begin position="1"/>
        <end position="26"/>
    </location>
</feature>
<dbReference type="Gene3D" id="1.10.340.70">
    <property type="match status" value="1"/>
</dbReference>
<evidence type="ECO:0000313" key="3">
    <source>
        <dbReference type="EMBL" id="WVZ81757.1"/>
    </source>
</evidence>
<reference evidence="3 4" key="1">
    <citation type="submission" date="2024-02" db="EMBL/GenBank/DDBJ databases">
        <title>High-quality chromosome-scale genome assembly of Pensacola bahiagrass (Paspalum notatum Flugge var. saurae).</title>
        <authorList>
            <person name="Vega J.M."/>
            <person name="Podio M."/>
            <person name="Orjuela J."/>
            <person name="Siena L.A."/>
            <person name="Pessino S.C."/>
            <person name="Combes M.C."/>
            <person name="Mariac C."/>
            <person name="Albertini E."/>
            <person name="Pupilli F."/>
            <person name="Ortiz J.P.A."/>
            <person name="Leblanc O."/>
        </authorList>
    </citation>
    <scope>NUCLEOTIDE SEQUENCE [LARGE SCALE GENOMIC DNA]</scope>
    <source>
        <strain evidence="3">R1</strain>
        <tissue evidence="3">Leaf</tissue>
    </source>
</reference>
<evidence type="ECO:0000259" key="2">
    <source>
        <dbReference type="Pfam" id="PF17921"/>
    </source>
</evidence>
<dbReference type="AlphaFoldDB" id="A0AAQ3U0Q3"/>
<protein>
    <recommendedName>
        <fullName evidence="2">Integrase zinc-binding domain-containing protein</fullName>
    </recommendedName>
</protein>
<feature type="domain" description="Integrase zinc-binding" evidence="2">
    <location>
        <begin position="26"/>
        <end position="56"/>
    </location>
</feature>
<dbReference type="EMBL" id="CP144750">
    <property type="protein sequence ID" value="WVZ81757.1"/>
    <property type="molecule type" value="Genomic_DNA"/>
</dbReference>
<sequence>MAWSSSQDGSTSHRPLPWSRRSWSDGHEGVQRTLHRLRRDFHFPNMKQLVQDVVRTDTSPSTCIRLVSYSLSRCLRAFGLISPLTSWKRIPASVASLLY</sequence>
<organism evidence="3 4">
    <name type="scientific">Paspalum notatum var. saurae</name>
    <dbReference type="NCBI Taxonomy" id="547442"/>
    <lineage>
        <taxon>Eukaryota</taxon>
        <taxon>Viridiplantae</taxon>
        <taxon>Streptophyta</taxon>
        <taxon>Embryophyta</taxon>
        <taxon>Tracheophyta</taxon>
        <taxon>Spermatophyta</taxon>
        <taxon>Magnoliopsida</taxon>
        <taxon>Liliopsida</taxon>
        <taxon>Poales</taxon>
        <taxon>Poaceae</taxon>
        <taxon>PACMAD clade</taxon>
        <taxon>Panicoideae</taxon>
        <taxon>Andropogonodae</taxon>
        <taxon>Paspaleae</taxon>
        <taxon>Paspalinae</taxon>
        <taxon>Paspalum</taxon>
    </lineage>
</organism>
<dbReference type="Proteomes" id="UP001341281">
    <property type="component" value="Chromosome 06"/>
</dbReference>
<name>A0AAQ3U0Q3_PASNO</name>
<gene>
    <name evidence="3" type="ORF">U9M48_029099</name>
</gene>
<proteinExistence type="predicted"/>
<feature type="compositionally biased region" description="Polar residues" evidence="1">
    <location>
        <begin position="1"/>
        <end position="13"/>
    </location>
</feature>
<keyword evidence="4" id="KW-1185">Reference proteome</keyword>
<evidence type="ECO:0000256" key="1">
    <source>
        <dbReference type="SAM" id="MobiDB-lite"/>
    </source>
</evidence>
<dbReference type="InterPro" id="IPR041588">
    <property type="entry name" value="Integrase_H2C2"/>
</dbReference>